<keyword evidence="2" id="KW-0547">Nucleotide-binding</keyword>
<feature type="domain" description="DUF3427" evidence="1">
    <location>
        <begin position="72"/>
        <end position="231"/>
    </location>
</feature>
<dbReference type="InterPro" id="IPR021835">
    <property type="entry name" value="DUF3427"/>
</dbReference>
<sequence length="236" mass="27007">MLAGQFVKTAAEAQGLAEVAVLEAEGNAFRVRAAFLDELGAAFFRRQLEALIAFVKNRYAARYAKRYKKTAFTLNETYTYADVCRLLDWPRQLSGQNIGGYFFEKTTRTLPVFINYEKAKEAIPYEDRFLSPRELIALSKTKRRTDSPDARHIFQWDAAEAQNRLYLFVRRNKDDKEAKSFYFLGEIKADQTEGPIPVLLPPAQPDGKPVNAFEIRYRLETPVSAALYHYLTAGEL</sequence>
<evidence type="ECO:0000313" key="2">
    <source>
        <dbReference type="EMBL" id="EJX07831.1"/>
    </source>
</evidence>
<evidence type="ECO:0000259" key="1">
    <source>
        <dbReference type="Pfam" id="PF11907"/>
    </source>
</evidence>
<comment type="caution">
    <text evidence="2">The sequence shown here is derived from an EMBL/GenBank/DDBJ whole genome shotgun (WGS) entry which is preliminary data.</text>
</comment>
<dbReference type="AlphaFoldDB" id="J9D538"/>
<keyword evidence="2" id="KW-0067">ATP-binding</keyword>
<keyword evidence="2" id="KW-0347">Helicase</keyword>
<accession>J9D538</accession>
<reference evidence="2" key="1">
    <citation type="journal article" date="2012" name="PLoS ONE">
        <title>Gene sets for utilization of primary and secondary nutrition supplies in the distal gut of endangered iberian lynx.</title>
        <authorList>
            <person name="Alcaide M."/>
            <person name="Messina E."/>
            <person name="Richter M."/>
            <person name="Bargiela R."/>
            <person name="Peplies J."/>
            <person name="Huws S.A."/>
            <person name="Newbold C.J."/>
            <person name="Golyshin P.N."/>
            <person name="Simon M.A."/>
            <person name="Lopez G."/>
            <person name="Yakimov M.M."/>
            <person name="Ferrer M."/>
        </authorList>
    </citation>
    <scope>NUCLEOTIDE SEQUENCE</scope>
</reference>
<keyword evidence="2" id="KW-0378">Hydrolase</keyword>
<dbReference type="Pfam" id="PF11907">
    <property type="entry name" value="DUF3427"/>
    <property type="match status" value="1"/>
</dbReference>
<dbReference type="GO" id="GO:0004386">
    <property type="term" value="F:helicase activity"/>
    <property type="evidence" value="ECO:0007669"/>
    <property type="project" value="UniProtKB-KW"/>
</dbReference>
<organism evidence="2">
    <name type="scientific">gut metagenome</name>
    <dbReference type="NCBI Taxonomy" id="749906"/>
    <lineage>
        <taxon>unclassified sequences</taxon>
        <taxon>metagenomes</taxon>
        <taxon>organismal metagenomes</taxon>
    </lineage>
</organism>
<name>J9D538_9ZZZZ</name>
<dbReference type="EMBL" id="AMCI01000777">
    <property type="protein sequence ID" value="EJX07831.1"/>
    <property type="molecule type" value="Genomic_DNA"/>
</dbReference>
<proteinExistence type="predicted"/>
<protein>
    <submittedName>
        <fullName evidence="2">Restriction/helicase domain protein</fullName>
    </submittedName>
</protein>
<gene>
    <name evidence="2" type="ORF">EVA_04057</name>
</gene>